<evidence type="ECO:0000313" key="13">
    <source>
        <dbReference type="Proteomes" id="UP001156389"/>
    </source>
</evidence>
<keyword evidence="5 10" id="KW-0479">Metal-binding</keyword>
<evidence type="ECO:0000256" key="3">
    <source>
        <dbReference type="ARBA" id="ARBA00011245"/>
    </source>
</evidence>
<keyword evidence="13" id="KW-1185">Reference proteome</keyword>
<dbReference type="HAMAP" id="MF_01697">
    <property type="entry name" value="MshC"/>
    <property type="match status" value="1"/>
</dbReference>
<feature type="binding site" evidence="10">
    <location>
        <position position="253"/>
    </location>
    <ligand>
        <name>Zn(2+)</name>
        <dbReference type="ChEBI" id="CHEBI:29105"/>
    </ligand>
</feature>
<evidence type="ECO:0000256" key="1">
    <source>
        <dbReference type="ARBA" id="ARBA00003679"/>
    </source>
</evidence>
<protein>
    <recommendedName>
        <fullName evidence="10">L-cysteine:1D-myo-inositol 2-amino-2-deoxy-alpha-D-glucopyranoside ligase</fullName>
        <shortName evidence="10">L-Cys:GlcN-Ins ligase</shortName>
        <ecNumber evidence="10">6.3.1.13</ecNumber>
    </recommendedName>
    <alternativeName>
        <fullName evidence="10">Mycothiol ligase</fullName>
        <shortName evidence="10">MSH ligase</shortName>
    </alternativeName>
</protein>
<evidence type="ECO:0000256" key="2">
    <source>
        <dbReference type="ARBA" id="ARBA00007723"/>
    </source>
</evidence>
<evidence type="ECO:0000256" key="8">
    <source>
        <dbReference type="ARBA" id="ARBA00022840"/>
    </source>
</evidence>
<comment type="caution">
    <text evidence="12">The sequence shown here is derived from an EMBL/GenBank/DDBJ whole genome shotgun (WGS) entry which is preliminary data.</text>
</comment>
<organism evidence="12 13">
    <name type="scientific">Streptomyces gossypii</name>
    <dbReference type="NCBI Taxonomy" id="2883101"/>
    <lineage>
        <taxon>Bacteria</taxon>
        <taxon>Bacillati</taxon>
        <taxon>Actinomycetota</taxon>
        <taxon>Actinomycetes</taxon>
        <taxon>Kitasatosporales</taxon>
        <taxon>Streptomycetaceae</taxon>
        <taxon>Streptomyces</taxon>
    </lineage>
</organism>
<keyword evidence="8 10" id="KW-0067">ATP-binding</keyword>
<dbReference type="PRINTS" id="PR00983">
    <property type="entry name" value="TRNASYNTHCYS"/>
</dbReference>
<evidence type="ECO:0000259" key="11">
    <source>
        <dbReference type="Pfam" id="PF01406"/>
    </source>
</evidence>
<comment type="cofactor">
    <cofactor evidence="10">
        <name>Zn(2+)</name>
        <dbReference type="ChEBI" id="CHEBI:29105"/>
    </cofactor>
    <text evidence="10">Binds 1 zinc ion per subunit.</text>
</comment>
<dbReference type="Gene3D" id="3.40.50.620">
    <property type="entry name" value="HUPs"/>
    <property type="match status" value="1"/>
</dbReference>
<comment type="catalytic activity">
    <reaction evidence="9 10">
        <text>1D-myo-inositol 2-amino-2-deoxy-alpha-D-glucopyranoside + L-cysteine + ATP = 1D-myo-inositol 2-(L-cysteinylamino)-2-deoxy-alpha-D-glucopyranoside + AMP + diphosphate + H(+)</text>
        <dbReference type="Rhea" id="RHEA:26176"/>
        <dbReference type="ChEBI" id="CHEBI:15378"/>
        <dbReference type="ChEBI" id="CHEBI:30616"/>
        <dbReference type="ChEBI" id="CHEBI:33019"/>
        <dbReference type="ChEBI" id="CHEBI:35235"/>
        <dbReference type="ChEBI" id="CHEBI:58886"/>
        <dbReference type="ChEBI" id="CHEBI:58887"/>
        <dbReference type="ChEBI" id="CHEBI:456215"/>
        <dbReference type="EC" id="6.3.1.13"/>
    </reaction>
</comment>
<sequence length="409" mass="43968">MYAWPASEVPALPGQGRDLRIHDTATGGPVTVSTGPEARLYVCGITPYDATHLGHAATYNAFDLVQRVWLDNQHQVLYIQNVTDVDDPLLERAVETGEDWTALAERETALFREDMTALRMIPPRHFIGAVESIPAIVPMVERLRDMGAAYELEGDVYFSVESDGHFGGVSGLDAETMRLLSGERGGDPERPGKKNPLDPMLWTAARPGEPSWDGGSLGRGRPGWHIECVAIALEHLGMGFDIQGGGSDLIFPHHEMGASHAQALTGEHPFAQTYVHAGMVGLDGKKMSKSQGNLVFVSTLRRAGTDPAAIRLALLAHHYRADWEYTEAVLEEATARLARWRAAVSRPDGPPADAVVEEIRAALADDLDAPAALAAVDRWAVTQQEGGGTDEGAPGLVSRAVDALLGVAL</sequence>
<evidence type="ECO:0000256" key="4">
    <source>
        <dbReference type="ARBA" id="ARBA00022598"/>
    </source>
</evidence>
<dbReference type="NCBIfam" id="TIGR03447">
    <property type="entry name" value="mycothiol_MshC"/>
    <property type="match status" value="1"/>
</dbReference>
<reference evidence="12 13" key="1">
    <citation type="submission" date="2021-10" db="EMBL/GenBank/DDBJ databases">
        <title>Streptomyces gossypii sp. nov., isolated from soil collected from cotton field.</title>
        <authorList>
            <person name="Ge X."/>
            <person name="Chen X."/>
            <person name="Liu W."/>
        </authorList>
    </citation>
    <scope>NUCLEOTIDE SEQUENCE [LARGE SCALE GENOMIC DNA]</scope>
    <source>
        <strain evidence="12 13">N2-109</strain>
    </source>
</reference>
<feature type="domain" description="tRNA synthetases class I catalytic" evidence="11">
    <location>
        <begin position="37"/>
        <end position="334"/>
    </location>
</feature>
<feature type="short sequence motif" description="'ERGGDP' region" evidence="10">
    <location>
        <begin position="183"/>
        <end position="188"/>
    </location>
</feature>
<dbReference type="PANTHER" id="PTHR10890">
    <property type="entry name" value="CYSTEINYL-TRNA SYNTHETASE"/>
    <property type="match status" value="1"/>
</dbReference>
<evidence type="ECO:0000256" key="6">
    <source>
        <dbReference type="ARBA" id="ARBA00022741"/>
    </source>
</evidence>
<feature type="binding site" evidence="10">
    <location>
        <position position="224"/>
    </location>
    <ligand>
        <name>L-cysteinyl-5'-AMP</name>
        <dbReference type="ChEBI" id="CHEBI:144924"/>
    </ligand>
</feature>
<proteinExistence type="inferred from homology"/>
<evidence type="ECO:0000256" key="10">
    <source>
        <dbReference type="HAMAP-Rule" id="MF_01697"/>
    </source>
</evidence>
<keyword evidence="6 10" id="KW-0547">Nucleotide-binding</keyword>
<dbReference type="GO" id="GO:0035446">
    <property type="term" value="F:cysteine-glucosaminylinositol ligase activity"/>
    <property type="evidence" value="ECO:0007669"/>
    <property type="project" value="UniProtKB-EC"/>
</dbReference>
<dbReference type="EC" id="6.3.1.13" evidence="10"/>
<dbReference type="SUPFAM" id="SSF52374">
    <property type="entry name" value="Nucleotidylyl transferase"/>
    <property type="match status" value="1"/>
</dbReference>
<dbReference type="Pfam" id="PF01406">
    <property type="entry name" value="tRNA-synt_1e"/>
    <property type="match status" value="1"/>
</dbReference>
<feature type="binding site" evidence="10">
    <location>
        <position position="280"/>
    </location>
    <ligand>
        <name>L-cysteinyl-5'-AMP</name>
        <dbReference type="ChEBI" id="CHEBI:144924"/>
    </ligand>
</feature>
<dbReference type="InterPro" id="IPR032678">
    <property type="entry name" value="tRNA-synt_1_cat_dom"/>
</dbReference>
<evidence type="ECO:0000313" key="12">
    <source>
        <dbReference type="EMBL" id="MCT2588729.1"/>
    </source>
</evidence>
<evidence type="ECO:0000256" key="5">
    <source>
        <dbReference type="ARBA" id="ARBA00022723"/>
    </source>
</evidence>
<keyword evidence="4 10" id="KW-0436">Ligase</keyword>
<feature type="binding site" evidence="10">
    <location>
        <position position="43"/>
    </location>
    <ligand>
        <name>Zn(2+)</name>
        <dbReference type="ChEBI" id="CHEBI:29105"/>
    </ligand>
</feature>
<comment type="similarity">
    <text evidence="2 10">Belongs to the class-I aminoacyl-tRNA synthetase family. MshC subfamily.</text>
</comment>
<feature type="binding site" evidence="10">
    <location>
        <begin position="81"/>
        <end position="83"/>
    </location>
    <ligand>
        <name>L-cysteinyl-5'-AMP</name>
        <dbReference type="ChEBI" id="CHEBI:144924"/>
    </ligand>
</feature>
<name>A0ABT2JN84_9ACTN</name>
<feature type="binding site" evidence="10">
    <location>
        <begin position="246"/>
        <end position="248"/>
    </location>
    <ligand>
        <name>L-cysteinyl-5'-AMP</name>
        <dbReference type="ChEBI" id="CHEBI:144924"/>
    </ligand>
</feature>
<dbReference type="Gene3D" id="1.20.120.640">
    <property type="entry name" value="Anticodon-binding domain of a subclass of class I aminoacyl-tRNA synthetases"/>
    <property type="match status" value="1"/>
</dbReference>
<evidence type="ECO:0000256" key="9">
    <source>
        <dbReference type="ARBA" id="ARBA00048350"/>
    </source>
</evidence>
<dbReference type="InterPro" id="IPR024909">
    <property type="entry name" value="Cys-tRNA/MSH_ligase"/>
</dbReference>
<feature type="binding site" evidence="10">
    <location>
        <position position="58"/>
    </location>
    <ligand>
        <name>L-cysteinyl-5'-AMP</name>
        <dbReference type="ChEBI" id="CHEBI:144924"/>
    </ligand>
</feature>
<dbReference type="InterPro" id="IPR017812">
    <property type="entry name" value="Mycothiol_ligase_MshC"/>
</dbReference>
<dbReference type="PANTHER" id="PTHR10890:SF3">
    <property type="entry name" value="CYSTEINE--TRNA LIGASE, CYTOPLASMIC"/>
    <property type="match status" value="1"/>
</dbReference>
<keyword evidence="7 10" id="KW-0862">Zinc</keyword>
<feature type="binding site" evidence="10">
    <location>
        <position position="228"/>
    </location>
    <ligand>
        <name>Zn(2+)</name>
        <dbReference type="ChEBI" id="CHEBI:29105"/>
    </ligand>
</feature>
<feature type="short sequence motif" description="'HIGH' region" evidence="10">
    <location>
        <begin position="45"/>
        <end position="55"/>
    </location>
</feature>
<evidence type="ECO:0000256" key="7">
    <source>
        <dbReference type="ARBA" id="ARBA00022833"/>
    </source>
</evidence>
<dbReference type="Proteomes" id="UP001156389">
    <property type="component" value="Unassembled WGS sequence"/>
</dbReference>
<dbReference type="InterPro" id="IPR014729">
    <property type="entry name" value="Rossmann-like_a/b/a_fold"/>
</dbReference>
<comment type="subunit">
    <text evidence="3 10">Monomer.</text>
</comment>
<accession>A0ABT2JN84</accession>
<feature type="binding site" evidence="10">
    <location>
        <begin position="43"/>
        <end position="46"/>
    </location>
    <ligand>
        <name>L-cysteinyl-5'-AMP</name>
        <dbReference type="ChEBI" id="CHEBI:144924"/>
    </ligand>
</feature>
<comment type="function">
    <text evidence="1 10">Catalyzes the ATP-dependent condensation of GlcN-Ins and L-cysteine to form L-Cys-GlcN-Ins.</text>
</comment>
<feature type="short sequence motif" description="'KMSKS' region" evidence="10">
    <location>
        <begin position="286"/>
        <end position="290"/>
    </location>
</feature>
<gene>
    <name evidence="10 12" type="primary">mshC</name>
    <name evidence="12" type="ORF">LHJ74_02015</name>
</gene>
<dbReference type="RefSeq" id="WP_260215651.1">
    <property type="nucleotide sequence ID" value="NZ_JAJAGO010000001.1"/>
</dbReference>
<dbReference type="EMBL" id="JAJAGO010000001">
    <property type="protein sequence ID" value="MCT2588729.1"/>
    <property type="molecule type" value="Genomic_DNA"/>
</dbReference>